<feature type="region of interest" description="Disordered" evidence="1">
    <location>
        <begin position="66"/>
        <end position="88"/>
    </location>
</feature>
<feature type="region of interest" description="Disordered" evidence="1">
    <location>
        <begin position="157"/>
        <end position="191"/>
    </location>
</feature>
<protein>
    <submittedName>
        <fullName evidence="3">Uncharacterized protein</fullName>
    </submittedName>
</protein>
<feature type="compositionally biased region" description="Basic residues" evidence="1">
    <location>
        <begin position="171"/>
        <end position="183"/>
    </location>
</feature>
<keyword evidence="4" id="KW-1185">Reference proteome</keyword>
<evidence type="ECO:0000313" key="3">
    <source>
        <dbReference type="EMBL" id="RLN42443.1"/>
    </source>
</evidence>
<feature type="transmembrane region" description="Helical" evidence="2">
    <location>
        <begin position="89"/>
        <end position="110"/>
    </location>
</feature>
<proteinExistence type="predicted"/>
<keyword evidence="2" id="KW-1133">Transmembrane helix</keyword>
<keyword evidence="2" id="KW-0812">Transmembrane</keyword>
<dbReference type="AlphaFoldDB" id="A0A3L6TQ76"/>
<evidence type="ECO:0000256" key="1">
    <source>
        <dbReference type="SAM" id="MobiDB-lite"/>
    </source>
</evidence>
<keyword evidence="2" id="KW-0472">Membrane</keyword>
<feature type="compositionally biased region" description="Basic residues" evidence="1">
    <location>
        <begin position="1"/>
        <end position="11"/>
    </location>
</feature>
<dbReference type="EMBL" id="PQIB02000001">
    <property type="protein sequence ID" value="RLN42443.1"/>
    <property type="molecule type" value="Genomic_DNA"/>
</dbReference>
<sequence length="463" mass="50100">MGSSVVRRRAGNFHDCRSRNRPRGHRRHDLIGSRGPRRPSAPPPSAAAAIAAIAVATSAAAALGGRILSAPPPSQPPHRQPRPSAGGDLGAAALATVAIAAIAVATSAAATRRAETLGAAAIVALAVAISAAAAIAATRVTDPQTVSSKELKLQRERIRNASMTDEQRNERNKKRREGYRRKKLDAAKKENKTGSTVFNEIVTAQATVNYADMPITDDMPAAPCDAPIRNMVSTEHDNDGQLDVQGNSKTPEVRDPLVMDPAERRRVRDRARMMALSAEQRALINQRRRENYHAKKQCSGVAEAEKNAMRNQHRRGAYQAKKQQGTTAVKGQPISGAERAELEEICRTDDDDADELPTSHTTKRHRVTSGERQSLISRRNREFEALIGRNTHGGVTPEPTNEHLQQTQSTVVNEGADADAAYTIKQMEQINVGSDSARAGTHQSNHDTQASIVEDCNQLDITL</sequence>
<feature type="region of interest" description="Disordered" evidence="1">
    <location>
        <begin position="350"/>
        <end position="372"/>
    </location>
</feature>
<evidence type="ECO:0000313" key="4">
    <source>
        <dbReference type="Proteomes" id="UP000275267"/>
    </source>
</evidence>
<feature type="compositionally biased region" description="Basic and acidic residues" evidence="1">
    <location>
        <begin position="157"/>
        <end position="170"/>
    </location>
</feature>
<organism evidence="3 4">
    <name type="scientific">Panicum miliaceum</name>
    <name type="common">Proso millet</name>
    <name type="synonym">Broomcorn millet</name>
    <dbReference type="NCBI Taxonomy" id="4540"/>
    <lineage>
        <taxon>Eukaryota</taxon>
        <taxon>Viridiplantae</taxon>
        <taxon>Streptophyta</taxon>
        <taxon>Embryophyta</taxon>
        <taxon>Tracheophyta</taxon>
        <taxon>Spermatophyta</taxon>
        <taxon>Magnoliopsida</taxon>
        <taxon>Liliopsida</taxon>
        <taxon>Poales</taxon>
        <taxon>Poaceae</taxon>
        <taxon>PACMAD clade</taxon>
        <taxon>Panicoideae</taxon>
        <taxon>Panicodae</taxon>
        <taxon>Paniceae</taxon>
        <taxon>Panicinae</taxon>
        <taxon>Panicum</taxon>
        <taxon>Panicum sect. Panicum</taxon>
    </lineage>
</organism>
<name>A0A3L6TQ76_PANMI</name>
<reference evidence="4" key="1">
    <citation type="journal article" date="2019" name="Nat. Commun.">
        <title>The genome of broomcorn millet.</title>
        <authorList>
            <person name="Zou C."/>
            <person name="Miki D."/>
            <person name="Li D."/>
            <person name="Tang Q."/>
            <person name="Xiao L."/>
            <person name="Rajput S."/>
            <person name="Deng P."/>
            <person name="Jia W."/>
            <person name="Huang R."/>
            <person name="Zhang M."/>
            <person name="Sun Y."/>
            <person name="Hu J."/>
            <person name="Fu X."/>
            <person name="Schnable P.S."/>
            <person name="Li F."/>
            <person name="Zhang H."/>
            <person name="Feng B."/>
            <person name="Zhu X."/>
            <person name="Liu R."/>
            <person name="Schnable J.C."/>
            <person name="Zhu J.-K."/>
            <person name="Zhang H."/>
        </authorList>
    </citation>
    <scope>NUCLEOTIDE SEQUENCE [LARGE SCALE GENOMIC DNA]</scope>
</reference>
<comment type="caution">
    <text evidence="3">The sequence shown here is derived from an EMBL/GenBank/DDBJ whole genome shotgun (WGS) entry which is preliminary data.</text>
</comment>
<feature type="transmembrane region" description="Helical" evidence="2">
    <location>
        <begin position="46"/>
        <end position="69"/>
    </location>
</feature>
<dbReference type="Proteomes" id="UP000275267">
    <property type="component" value="Unassembled WGS sequence"/>
</dbReference>
<accession>A0A3L6TQ76</accession>
<feature type="region of interest" description="Disordered" evidence="1">
    <location>
        <begin position="1"/>
        <end position="45"/>
    </location>
</feature>
<evidence type="ECO:0000256" key="2">
    <source>
        <dbReference type="SAM" id="Phobius"/>
    </source>
</evidence>
<feature type="compositionally biased region" description="Basic residues" evidence="1">
    <location>
        <begin position="19"/>
        <end position="28"/>
    </location>
</feature>
<gene>
    <name evidence="3" type="ORF">C2845_PM01G32210</name>
</gene>
<feature type="transmembrane region" description="Helical" evidence="2">
    <location>
        <begin position="117"/>
        <end position="137"/>
    </location>
</feature>